<dbReference type="AlphaFoldDB" id="A0AAV0IG77"/>
<dbReference type="Pfam" id="PF02567">
    <property type="entry name" value="PhzC-PhzF"/>
    <property type="match status" value="1"/>
</dbReference>
<comment type="similarity">
    <text evidence="1">Belongs to the PhzF family.</text>
</comment>
<sequence>MGKSKQAVDYFVVDAFTDSPFKGNPAAVCLLEDERDDAWLQSLATEFNISITCYLTRLLPATSPNPKFRLRWFTPVAEFNLCGHATLAASHTLFANGFVESDTIEFETMSGILTARRVVAAAAGEANKDSFLIELNFPRVPITEFNDYVTAAADGDIATISKAFNGAPIVDMRRTTTAEDLFLVLPSGEAVLELEPNFDEISKCPGRGIIVSGAAPSGSGFDFYSRYFCPKYGINEDPVCGSAHCALAPYWSKILGKSDFLAYAASRRSGVLNVRLDEVNERVMLRGNAVTVMKGSVLV</sequence>
<dbReference type="GO" id="GO:0005737">
    <property type="term" value="C:cytoplasm"/>
    <property type="evidence" value="ECO:0007669"/>
    <property type="project" value="TreeGrafter"/>
</dbReference>
<reference evidence="3" key="1">
    <citation type="submission" date="2022-08" db="EMBL/GenBank/DDBJ databases">
        <authorList>
            <person name="Gutierrez-Valencia J."/>
        </authorList>
    </citation>
    <scope>NUCLEOTIDE SEQUENCE</scope>
</reference>
<evidence type="ECO:0000313" key="3">
    <source>
        <dbReference type="EMBL" id="CAI0395285.1"/>
    </source>
</evidence>
<evidence type="ECO:0000256" key="2">
    <source>
        <dbReference type="ARBA" id="ARBA00023235"/>
    </source>
</evidence>
<dbReference type="Gene3D" id="3.10.310.10">
    <property type="entry name" value="Diaminopimelate Epimerase, Chain A, domain 1"/>
    <property type="match status" value="2"/>
</dbReference>
<comment type="caution">
    <text evidence="3">The sequence shown here is derived from an EMBL/GenBank/DDBJ whole genome shotgun (WGS) entry which is preliminary data.</text>
</comment>
<dbReference type="Proteomes" id="UP001154282">
    <property type="component" value="Unassembled WGS sequence"/>
</dbReference>
<dbReference type="PANTHER" id="PTHR13774">
    <property type="entry name" value="PHENAZINE BIOSYNTHESIS PROTEIN"/>
    <property type="match status" value="1"/>
</dbReference>
<evidence type="ECO:0000256" key="1">
    <source>
        <dbReference type="ARBA" id="ARBA00008270"/>
    </source>
</evidence>
<name>A0AAV0IG77_9ROSI</name>
<evidence type="ECO:0000313" key="4">
    <source>
        <dbReference type="Proteomes" id="UP001154282"/>
    </source>
</evidence>
<dbReference type="NCBIfam" id="TIGR00654">
    <property type="entry name" value="PhzF_family"/>
    <property type="match status" value="1"/>
</dbReference>
<protein>
    <submittedName>
        <fullName evidence="3">Uncharacterized protein</fullName>
    </submittedName>
</protein>
<keyword evidence="4" id="KW-1185">Reference proteome</keyword>
<accession>A0AAV0IG77</accession>
<gene>
    <name evidence="3" type="ORF">LITE_LOCUS8661</name>
</gene>
<dbReference type="InterPro" id="IPR003719">
    <property type="entry name" value="Phenazine_PhzF-like"/>
</dbReference>
<dbReference type="PIRSF" id="PIRSF016184">
    <property type="entry name" value="PhzC_PhzF"/>
    <property type="match status" value="1"/>
</dbReference>
<dbReference type="GO" id="GO:0016853">
    <property type="term" value="F:isomerase activity"/>
    <property type="evidence" value="ECO:0007669"/>
    <property type="project" value="UniProtKB-KW"/>
</dbReference>
<dbReference type="SUPFAM" id="SSF54506">
    <property type="entry name" value="Diaminopimelate epimerase-like"/>
    <property type="match status" value="1"/>
</dbReference>
<organism evidence="3 4">
    <name type="scientific">Linum tenue</name>
    <dbReference type="NCBI Taxonomy" id="586396"/>
    <lineage>
        <taxon>Eukaryota</taxon>
        <taxon>Viridiplantae</taxon>
        <taxon>Streptophyta</taxon>
        <taxon>Embryophyta</taxon>
        <taxon>Tracheophyta</taxon>
        <taxon>Spermatophyta</taxon>
        <taxon>Magnoliopsida</taxon>
        <taxon>eudicotyledons</taxon>
        <taxon>Gunneridae</taxon>
        <taxon>Pentapetalae</taxon>
        <taxon>rosids</taxon>
        <taxon>fabids</taxon>
        <taxon>Malpighiales</taxon>
        <taxon>Linaceae</taxon>
        <taxon>Linum</taxon>
    </lineage>
</organism>
<keyword evidence="2" id="KW-0413">Isomerase</keyword>
<dbReference type="EMBL" id="CAMGYJ010000003">
    <property type="protein sequence ID" value="CAI0395285.1"/>
    <property type="molecule type" value="Genomic_DNA"/>
</dbReference>
<dbReference type="PANTHER" id="PTHR13774:SF17">
    <property type="entry name" value="PHENAZINE BIOSYNTHESIS-LIKE DOMAIN-CONTAINING PROTEIN"/>
    <property type="match status" value="1"/>
</dbReference>
<proteinExistence type="inferred from homology"/>